<keyword evidence="1" id="KW-0813">Transport</keyword>
<evidence type="ECO:0000256" key="3">
    <source>
        <dbReference type="ARBA" id="ARBA00022840"/>
    </source>
</evidence>
<organism evidence="5 6">
    <name type="scientific">Lactococcus garvieae TRF1</name>
    <dbReference type="NCBI Taxonomy" id="1380772"/>
    <lineage>
        <taxon>Bacteria</taxon>
        <taxon>Bacillati</taxon>
        <taxon>Bacillota</taxon>
        <taxon>Bacilli</taxon>
        <taxon>Lactobacillales</taxon>
        <taxon>Streptococcaceae</taxon>
        <taxon>Lactococcus</taxon>
    </lineage>
</organism>
<dbReference type="Gene3D" id="3.40.50.300">
    <property type="entry name" value="P-loop containing nucleotide triphosphate hydrolases"/>
    <property type="match status" value="1"/>
</dbReference>
<evidence type="ECO:0000259" key="4">
    <source>
        <dbReference type="PROSITE" id="PS50893"/>
    </source>
</evidence>
<dbReference type="PROSITE" id="PS00211">
    <property type="entry name" value="ABC_TRANSPORTER_1"/>
    <property type="match status" value="1"/>
</dbReference>
<dbReference type="InterPro" id="IPR017871">
    <property type="entry name" value="ABC_transporter-like_CS"/>
</dbReference>
<dbReference type="InterPro" id="IPR003439">
    <property type="entry name" value="ABC_transporter-like_ATP-bd"/>
</dbReference>
<dbReference type="InterPro" id="IPR051782">
    <property type="entry name" value="ABC_Transporter_VariousFunc"/>
</dbReference>
<gene>
    <name evidence="5" type="ORF">N568_0101700</name>
</gene>
<dbReference type="InterPro" id="IPR003593">
    <property type="entry name" value="AAA+_ATPase"/>
</dbReference>
<keyword evidence="2" id="KW-0547">Nucleotide-binding</keyword>
<evidence type="ECO:0000313" key="5">
    <source>
        <dbReference type="EMBL" id="ETD05620.1"/>
    </source>
</evidence>
<dbReference type="InterPro" id="IPR027417">
    <property type="entry name" value="P-loop_NTPase"/>
</dbReference>
<dbReference type="GO" id="GO:0005524">
    <property type="term" value="F:ATP binding"/>
    <property type="evidence" value="ECO:0007669"/>
    <property type="project" value="UniProtKB-KW"/>
</dbReference>
<dbReference type="GO" id="GO:0016887">
    <property type="term" value="F:ATP hydrolysis activity"/>
    <property type="evidence" value="ECO:0007669"/>
    <property type="project" value="InterPro"/>
</dbReference>
<dbReference type="PANTHER" id="PTHR42939">
    <property type="entry name" value="ABC TRANSPORTER ATP-BINDING PROTEIN ALBC-RELATED"/>
    <property type="match status" value="1"/>
</dbReference>
<dbReference type="Proteomes" id="UP000018692">
    <property type="component" value="Unassembled WGS sequence"/>
</dbReference>
<reference evidence="5 6" key="1">
    <citation type="submission" date="2013-07" db="EMBL/GenBank/DDBJ databases">
        <title>Isolation of Lactococcus garvieae strain TRF1 from the fecal material of a timber rattlesnake.</title>
        <authorList>
            <person name="McLaughlin R.W."/>
            <person name="Cochran P.A."/>
            <person name="Dowd S.E."/>
        </authorList>
    </citation>
    <scope>NUCLEOTIDE SEQUENCE [LARGE SCALE GENOMIC DNA]</scope>
    <source>
        <strain evidence="5 6">TRF1</strain>
    </source>
</reference>
<name>V8ASP3_9LACT</name>
<proteinExistence type="predicted"/>
<dbReference type="PATRIC" id="fig|1380772.3.peg.334"/>
<evidence type="ECO:0000256" key="1">
    <source>
        <dbReference type="ARBA" id="ARBA00022448"/>
    </source>
</evidence>
<comment type="caution">
    <text evidence="5">The sequence shown here is derived from an EMBL/GenBank/DDBJ whole genome shotgun (WGS) entry which is preliminary data.</text>
</comment>
<protein>
    <recommendedName>
        <fullName evidence="4">ABC transporter domain-containing protein</fullName>
    </recommendedName>
</protein>
<feature type="domain" description="ABC transporter" evidence="4">
    <location>
        <begin position="1"/>
        <end position="217"/>
    </location>
</feature>
<dbReference type="AlphaFoldDB" id="V8ASP3"/>
<dbReference type="PROSITE" id="PS50893">
    <property type="entry name" value="ABC_TRANSPORTER_2"/>
    <property type="match status" value="1"/>
</dbReference>
<evidence type="ECO:0000313" key="6">
    <source>
        <dbReference type="Proteomes" id="UP000018692"/>
    </source>
</evidence>
<dbReference type="PANTHER" id="PTHR42939:SF1">
    <property type="entry name" value="ABC TRANSPORTER ATP-BINDING PROTEIN ALBC-RELATED"/>
    <property type="match status" value="1"/>
</dbReference>
<dbReference type="Pfam" id="PF00005">
    <property type="entry name" value="ABC_tran"/>
    <property type="match status" value="1"/>
</dbReference>
<dbReference type="EMBL" id="AVFE01000003">
    <property type="protein sequence ID" value="ETD05620.1"/>
    <property type="molecule type" value="Genomic_DNA"/>
</dbReference>
<dbReference type="SMART" id="SM00382">
    <property type="entry name" value="AAA"/>
    <property type="match status" value="1"/>
</dbReference>
<evidence type="ECO:0000256" key="2">
    <source>
        <dbReference type="ARBA" id="ARBA00022741"/>
    </source>
</evidence>
<keyword evidence="3" id="KW-0067">ATP-binding</keyword>
<sequence>MRIIDLSKSFNGKKIFENISIDFMPGRIYSIFGKNGIGKTTLLNILNGNLSYDQGEIELETDREIILLEENSIPFEFMTAEEFIKTTFLFKKRSIDIKEKNLLFKLLEFQPEEKMIKDFSKGMKSKLCIIIALLSKPDILLLDEPFSDIDLMSFRNISKILRNKNYNMTIVFSTHIAKIAFELADSIIYLEEVGIKEVENTFENSENLEKYILLEMSEKKKNIGEETHV</sequence>
<accession>V8ASP3</accession>
<dbReference type="SUPFAM" id="SSF52540">
    <property type="entry name" value="P-loop containing nucleoside triphosphate hydrolases"/>
    <property type="match status" value="1"/>
</dbReference>